<keyword evidence="2" id="KW-1003">Cell membrane</keyword>
<keyword evidence="5 6" id="KW-0472">Membrane</keyword>
<evidence type="ECO:0000256" key="4">
    <source>
        <dbReference type="ARBA" id="ARBA00022989"/>
    </source>
</evidence>
<feature type="transmembrane region" description="Helical" evidence="6">
    <location>
        <begin position="106"/>
        <end position="128"/>
    </location>
</feature>
<comment type="subcellular location">
    <subcellularLocation>
        <location evidence="1">Cell membrane</location>
        <topology evidence="1">Multi-pass membrane protein</topology>
    </subcellularLocation>
</comment>
<keyword evidence="8" id="KW-1185">Reference proteome</keyword>
<dbReference type="GO" id="GO:0022857">
    <property type="term" value="F:transmembrane transporter activity"/>
    <property type="evidence" value="ECO:0007669"/>
    <property type="project" value="InterPro"/>
</dbReference>
<dbReference type="Pfam" id="PF02653">
    <property type="entry name" value="BPD_transp_2"/>
    <property type="match status" value="1"/>
</dbReference>
<dbReference type="InterPro" id="IPR001851">
    <property type="entry name" value="ABC_transp_permease"/>
</dbReference>
<feature type="transmembrane region" description="Helical" evidence="6">
    <location>
        <begin position="57"/>
        <end position="76"/>
    </location>
</feature>
<dbReference type="STRING" id="665467.SAMN02982931_01504"/>
<feature type="transmembrane region" description="Helical" evidence="6">
    <location>
        <begin position="262"/>
        <end position="284"/>
    </location>
</feature>
<name>A0A1G6BIU5_9HYPH</name>
<feature type="transmembrane region" description="Helical" evidence="6">
    <location>
        <begin position="225"/>
        <end position="250"/>
    </location>
</feature>
<feature type="transmembrane region" description="Helical" evidence="6">
    <location>
        <begin position="173"/>
        <end position="194"/>
    </location>
</feature>
<dbReference type="Proteomes" id="UP000199071">
    <property type="component" value="Unassembled WGS sequence"/>
</dbReference>
<evidence type="ECO:0000313" key="8">
    <source>
        <dbReference type="Proteomes" id="UP000199071"/>
    </source>
</evidence>
<dbReference type="AlphaFoldDB" id="A0A1G6BIU5"/>
<sequence length="329" mass="34708">MSESTIQDGTPSAATEKRQLQLGFLRSLTLLFLLVLIWVALSFATDSFFTAANISNLMRQGALWAIIAVGQTFVIVTGGIDLSVGAVVGLSSTVVAILLKADLPIWAAVFCTLAIGPAVGSFHAFGILRMGLPPFIMTLATLTGLRGLGLLLTNGLTITGMPPEFVDFSRETFLGLPTLFWMVVIVVVPAYLLLHHTIWGRYVYAVGSNAEAARLSGVSNARTIYLVYITSATCAAFAGILTASRIGVGVATTGEGWELQSIAAAVIGGASLFGAVGSIPGPLLGSILLTTISNGANLLNVNPFWQRIITGALIIVIVWLDQMRRSGRR</sequence>
<dbReference type="CDD" id="cd06579">
    <property type="entry name" value="TM_PBP1_transp_AraH_like"/>
    <property type="match status" value="1"/>
</dbReference>
<dbReference type="EMBL" id="FMXQ01000003">
    <property type="protein sequence ID" value="SDB20528.1"/>
    <property type="molecule type" value="Genomic_DNA"/>
</dbReference>
<keyword evidence="4 6" id="KW-1133">Transmembrane helix</keyword>
<proteinExistence type="predicted"/>
<evidence type="ECO:0000256" key="5">
    <source>
        <dbReference type="ARBA" id="ARBA00023136"/>
    </source>
</evidence>
<feature type="transmembrane region" description="Helical" evidence="6">
    <location>
        <begin position="24"/>
        <end position="45"/>
    </location>
</feature>
<protein>
    <submittedName>
        <fullName evidence="7">Ribose transport system permease protein</fullName>
    </submittedName>
</protein>
<dbReference type="RefSeq" id="WP_090875807.1">
    <property type="nucleotide sequence ID" value="NZ_FMXQ01000003.1"/>
</dbReference>
<gene>
    <name evidence="7" type="ORF">SAMN02982931_01504</name>
</gene>
<dbReference type="OrthoDB" id="192433at2"/>
<evidence type="ECO:0000256" key="2">
    <source>
        <dbReference type="ARBA" id="ARBA00022475"/>
    </source>
</evidence>
<organism evidence="7 8">
    <name type="scientific">Bauldia litoralis</name>
    <dbReference type="NCBI Taxonomy" id="665467"/>
    <lineage>
        <taxon>Bacteria</taxon>
        <taxon>Pseudomonadati</taxon>
        <taxon>Pseudomonadota</taxon>
        <taxon>Alphaproteobacteria</taxon>
        <taxon>Hyphomicrobiales</taxon>
        <taxon>Kaistiaceae</taxon>
        <taxon>Bauldia</taxon>
    </lineage>
</organism>
<evidence type="ECO:0000313" key="7">
    <source>
        <dbReference type="EMBL" id="SDB20528.1"/>
    </source>
</evidence>
<evidence type="ECO:0000256" key="1">
    <source>
        <dbReference type="ARBA" id="ARBA00004651"/>
    </source>
</evidence>
<accession>A0A1G6BIU5</accession>
<reference evidence="7 8" key="1">
    <citation type="submission" date="2016-10" db="EMBL/GenBank/DDBJ databases">
        <authorList>
            <person name="de Groot N.N."/>
        </authorList>
    </citation>
    <scope>NUCLEOTIDE SEQUENCE [LARGE SCALE GENOMIC DNA]</scope>
    <source>
        <strain evidence="7 8">ATCC 35022</strain>
    </source>
</reference>
<evidence type="ECO:0000256" key="6">
    <source>
        <dbReference type="SAM" id="Phobius"/>
    </source>
</evidence>
<keyword evidence="3 6" id="KW-0812">Transmembrane</keyword>
<dbReference type="PANTHER" id="PTHR32196">
    <property type="entry name" value="ABC TRANSPORTER PERMEASE PROTEIN YPHD-RELATED-RELATED"/>
    <property type="match status" value="1"/>
</dbReference>
<dbReference type="GO" id="GO:0005886">
    <property type="term" value="C:plasma membrane"/>
    <property type="evidence" value="ECO:0007669"/>
    <property type="project" value="UniProtKB-SubCell"/>
</dbReference>
<evidence type="ECO:0000256" key="3">
    <source>
        <dbReference type="ARBA" id="ARBA00022692"/>
    </source>
</evidence>
<feature type="transmembrane region" description="Helical" evidence="6">
    <location>
        <begin position="134"/>
        <end position="152"/>
    </location>
</feature>
<feature type="transmembrane region" description="Helical" evidence="6">
    <location>
        <begin position="304"/>
        <end position="320"/>
    </location>
</feature>